<keyword evidence="9" id="KW-1185">Reference proteome</keyword>
<dbReference type="InterPro" id="IPR009000">
    <property type="entry name" value="Transl_B-barrel_sf"/>
</dbReference>
<gene>
    <name evidence="5 8" type="primary">rimM</name>
    <name evidence="8" type="ORF">FYJ33_01590</name>
</gene>
<dbReference type="Pfam" id="PF01782">
    <property type="entry name" value="RimM"/>
    <property type="match status" value="1"/>
</dbReference>
<dbReference type="GO" id="GO:0042274">
    <property type="term" value="P:ribosomal small subunit biogenesis"/>
    <property type="evidence" value="ECO:0007669"/>
    <property type="project" value="UniProtKB-UniRule"/>
</dbReference>
<comment type="domain">
    <text evidence="5">The PRC barrel domain binds ribosomal protein uS19.</text>
</comment>
<dbReference type="InterPro" id="IPR002676">
    <property type="entry name" value="RimM_N"/>
</dbReference>
<dbReference type="InterPro" id="IPR036976">
    <property type="entry name" value="RimM_N_sf"/>
</dbReference>
<comment type="similarity">
    <text evidence="5">Belongs to the RimM family.</text>
</comment>
<evidence type="ECO:0000313" key="9">
    <source>
        <dbReference type="Proteomes" id="UP000460287"/>
    </source>
</evidence>
<protein>
    <recommendedName>
        <fullName evidence="5">Ribosome maturation factor RimM</fullName>
    </recommendedName>
</protein>
<dbReference type="InterPro" id="IPR011961">
    <property type="entry name" value="RimM"/>
</dbReference>
<accession>A0A7X2T0S3</accession>
<dbReference type="RefSeq" id="WP_154530011.1">
    <property type="nucleotide sequence ID" value="NZ_JAQXTV010000232.1"/>
</dbReference>
<dbReference type="SUPFAM" id="SSF50447">
    <property type="entry name" value="Translation proteins"/>
    <property type="match status" value="1"/>
</dbReference>
<evidence type="ECO:0000256" key="5">
    <source>
        <dbReference type="HAMAP-Rule" id="MF_00014"/>
    </source>
</evidence>
<dbReference type="SUPFAM" id="SSF50346">
    <property type="entry name" value="PRC-barrel domain"/>
    <property type="match status" value="1"/>
</dbReference>
<reference evidence="8 9" key="1">
    <citation type="submission" date="2019-08" db="EMBL/GenBank/DDBJ databases">
        <title>In-depth cultivation of the pig gut microbiome towards novel bacterial diversity and tailored functional studies.</title>
        <authorList>
            <person name="Wylensek D."/>
            <person name="Hitch T.C.A."/>
            <person name="Clavel T."/>
        </authorList>
    </citation>
    <scope>NUCLEOTIDE SEQUENCE [LARGE SCALE GENOMIC DNA]</scope>
    <source>
        <strain evidence="8 9">WCA-383-APC-5B</strain>
    </source>
</reference>
<feature type="domain" description="PRC-barrel" evidence="7">
    <location>
        <begin position="92"/>
        <end position="162"/>
    </location>
</feature>
<dbReference type="GO" id="GO:0043022">
    <property type="term" value="F:ribosome binding"/>
    <property type="evidence" value="ECO:0007669"/>
    <property type="project" value="InterPro"/>
</dbReference>
<evidence type="ECO:0000256" key="4">
    <source>
        <dbReference type="ARBA" id="ARBA00023186"/>
    </source>
</evidence>
<dbReference type="EMBL" id="VULX01000001">
    <property type="protein sequence ID" value="MSR90138.1"/>
    <property type="molecule type" value="Genomic_DNA"/>
</dbReference>
<keyword evidence="2 5" id="KW-0690">Ribosome biogenesis</keyword>
<dbReference type="NCBIfam" id="TIGR02273">
    <property type="entry name" value="16S_RimM"/>
    <property type="match status" value="1"/>
</dbReference>
<keyword evidence="3 5" id="KW-0698">rRNA processing</keyword>
<keyword evidence="4 5" id="KW-0143">Chaperone</keyword>
<dbReference type="PANTHER" id="PTHR33692">
    <property type="entry name" value="RIBOSOME MATURATION FACTOR RIMM"/>
    <property type="match status" value="1"/>
</dbReference>
<dbReference type="GO" id="GO:0006364">
    <property type="term" value="P:rRNA processing"/>
    <property type="evidence" value="ECO:0007669"/>
    <property type="project" value="UniProtKB-UniRule"/>
</dbReference>
<evidence type="ECO:0000256" key="1">
    <source>
        <dbReference type="ARBA" id="ARBA00022490"/>
    </source>
</evidence>
<sequence length="166" mass="19280">MKKEIFNIGKIVNTHGVRGEVKVLPLTDDMKRFDDLNEVSIGGKNYIIENRKYQKDRVILKLEGIDSIEETAKIRNKYIEIERKDVVELPDDTYFISDIIGCRVIDTDEFEYGKVFDVIQTKNNDVYWVKGKKEILIPVLKEIVTDINVDEGVITIRPSGEWQDED</sequence>
<dbReference type="AlphaFoldDB" id="A0A7X2T0S3"/>
<dbReference type="InterPro" id="IPR011033">
    <property type="entry name" value="PRC_barrel-like_sf"/>
</dbReference>
<dbReference type="InterPro" id="IPR027275">
    <property type="entry name" value="PRC-brl_dom"/>
</dbReference>
<proteinExistence type="inferred from homology"/>
<comment type="caution">
    <text evidence="8">The sequence shown here is derived from an EMBL/GenBank/DDBJ whole genome shotgun (WGS) entry which is preliminary data.</text>
</comment>
<dbReference type="GO" id="GO:0005737">
    <property type="term" value="C:cytoplasm"/>
    <property type="evidence" value="ECO:0007669"/>
    <property type="project" value="UniProtKB-SubCell"/>
</dbReference>
<dbReference type="GO" id="GO:0005840">
    <property type="term" value="C:ribosome"/>
    <property type="evidence" value="ECO:0007669"/>
    <property type="project" value="InterPro"/>
</dbReference>
<dbReference type="PANTHER" id="PTHR33692:SF1">
    <property type="entry name" value="RIBOSOME MATURATION FACTOR RIMM"/>
    <property type="match status" value="1"/>
</dbReference>
<keyword evidence="1 5" id="KW-0963">Cytoplasm</keyword>
<organism evidence="8 9">
    <name type="scientific">Inconstantimicrobium porci</name>
    <dbReference type="NCBI Taxonomy" id="2652291"/>
    <lineage>
        <taxon>Bacteria</taxon>
        <taxon>Bacillati</taxon>
        <taxon>Bacillota</taxon>
        <taxon>Clostridia</taxon>
        <taxon>Eubacteriales</taxon>
        <taxon>Clostridiaceae</taxon>
        <taxon>Inconstantimicrobium</taxon>
    </lineage>
</organism>
<evidence type="ECO:0000256" key="2">
    <source>
        <dbReference type="ARBA" id="ARBA00022517"/>
    </source>
</evidence>
<dbReference type="Gene3D" id="2.40.30.60">
    <property type="entry name" value="RimM"/>
    <property type="match status" value="1"/>
</dbReference>
<evidence type="ECO:0000259" key="7">
    <source>
        <dbReference type="Pfam" id="PF05239"/>
    </source>
</evidence>
<evidence type="ECO:0000313" key="8">
    <source>
        <dbReference type="EMBL" id="MSR90138.1"/>
    </source>
</evidence>
<feature type="domain" description="RimM N-terminal" evidence="6">
    <location>
        <begin position="8"/>
        <end position="84"/>
    </location>
</feature>
<comment type="function">
    <text evidence="5">An accessory protein needed during the final step in the assembly of 30S ribosomal subunit, possibly for assembly of the head region. Essential for efficient processing of 16S rRNA. May be needed both before and after RbfA during the maturation of 16S rRNA. It has affinity for free ribosomal 30S subunits but not for 70S ribosomes.</text>
</comment>
<dbReference type="Proteomes" id="UP000460287">
    <property type="component" value="Unassembled WGS sequence"/>
</dbReference>
<comment type="subunit">
    <text evidence="5">Binds ribosomal protein uS19.</text>
</comment>
<dbReference type="Gene3D" id="2.30.30.240">
    <property type="entry name" value="PRC-barrel domain"/>
    <property type="match status" value="1"/>
</dbReference>
<comment type="subcellular location">
    <subcellularLocation>
        <location evidence="5">Cytoplasm</location>
    </subcellularLocation>
</comment>
<name>A0A7X2T0S3_9CLOT</name>
<dbReference type="HAMAP" id="MF_00014">
    <property type="entry name" value="Ribosome_mat_RimM"/>
    <property type="match status" value="1"/>
</dbReference>
<evidence type="ECO:0000256" key="3">
    <source>
        <dbReference type="ARBA" id="ARBA00022552"/>
    </source>
</evidence>
<dbReference type="Pfam" id="PF05239">
    <property type="entry name" value="PRC"/>
    <property type="match status" value="1"/>
</dbReference>
<evidence type="ECO:0000259" key="6">
    <source>
        <dbReference type="Pfam" id="PF01782"/>
    </source>
</evidence>